<dbReference type="InterPro" id="IPR007351">
    <property type="entry name" value="YjbR"/>
</dbReference>
<reference evidence="2" key="3">
    <citation type="submission" date="2024-03" db="EMBL/GenBank/DDBJ databases">
        <title>The Genome Sequence of Enterococcus sp. DIV0242b.</title>
        <authorList>
            <consortium name="The Broad Institute Genomics Platform"/>
            <consortium name="The Broad Institute Microbial Omics Core"/>
            <consortium name="The Broad Institute Genomic Center for Infectious Diseases"/>
            <person name="Earl A."/>
            <person name="Manson A."/>
            <person name="Gilmore M."/>
            <person name="Schwartman J."/>
            <person name="Shea T."/>
            <person name="Abouelleil A."/>
            <person name="Cao P."/>
            <person name="Chapman S."/>
            <person name="Cusick C."/>
            <person name="Young S."/>
            <person name="Neafsey D."/>
            <person name="Nusbaum C."/>
            <person name="Birren B."/>
        </authorList>
    </citation>
    <scope>NUCLEOTIDE SEQUENCE</scope>
    <source>
        <strain evidence="2">9E7_DIV0242</strain>
    </source>
</reference>
<keyword evidence="3" id="KW-1185">Reference proteome</keyword>
<dbReference type="SUPFAM" id="SSF142906">
    <property type="entry name" value="YjbR-like"/>
    <property type="match status" value="1"/>
</dbReference>
<accession>A0A242K402</accession>
<dbReference type="PANTHER" id="PTHR35145">
    <property type="entry name" value="CYTOPLASMIC PROTEIN-RELATED"/>
    <property type="match status" value="1"/>
</dbReference>
<evidence type="ECO:0008006" key="4">
    <source>
        <dbReference type="Google" id="ProtNLM"/>
    </source>
</evidence>
<evidence type="ECO:0000313" key="1">
    <source>
        <dbReference type="EMBL" id="OTP13643.1"/>
    </source>
</evidence>
<evidence type="ECO:0000313" key="3">
    <source>
        <dbReference type="Proteomes" id="UP000195141"/>
    </source>
</evidence>
<organism evidence="1">
    <name type="scientific">Candidatus Enterococcus clewellii</name>
    <dbReference type="NCBI Taxonomy" id="1834193"/>
    <lineage>
        <taxon>Bacteria</taxon>
        <taxon>Bacillati</taxon>
        <taxon>Bacillota</taxon>
        <taxon>Bacilli</taxon>
        <taxon>Lactobacillales</taxon>
        <taxon>Enterococcaceae</taxon>
        <taxon>Enterococcus</taxon>
    </lineage>
</organism>
<dbReference type="InterPro" id="IPR058532">
    <property type="entry name" value="YjbR/MT2646/Rv2570-like"/>
</dbReference>
<dbReference type="Proteomes" id="UP000195141">
    <property type="component" value="Chromosome"/>
</dbReference>
<protein>
    <recommendedName>
        <fullName evidence="4">MmcQ family protein</fullName>
    </recommendedName>
</protein>
<proteinExistence type="predicted"/>
<dbReference type="AlphaFoldDB" id="A0A242K402"/>
<dbReference type="InterPro" id="IPR038056">
    <property type="entry name" value="YjbR-like_sf"/>
</dbReference>
<reference evidence="2" key="2">
    <citation type="submission" date="2017-05" db="EMBL/GenBank/DDBJ databases">
        <authorList>
            <consortium name="The Broad Institute Genomics Platform"/>
            <consortium name="The Broad Institute Genomic Center for Infectious Diseases"/>
            <person name="Earl A."/>
            <person name="Manson A."/>
            <person name="Schwartman J."/>
            <person name="Gilmore M."/>
            <person name="Abouelleil A."/>
            <person name="Cao P."/>
            <person name="Chapman S."/>
            <person name="Cusick C."/>
            <person name="Shea T."/>
            <person name="Young S."/>
            <person name="Neafsey D."/>
            <person name="Nusbaum C."/>
            <person name="Birren B."/>
        </authorList>
    </citation>
    <scope>NUCLEOTIDE SEQUENCE</scope>
    <source>
        <strain evidence="2">9E7_DIV0242</strain>
    </source>
</reference>
<dbReference type="Gene3D" id="3.90.1150.30">
    <property type="match status" value="1"/>
</dbReference>
<dbReference type="EMBL" id="CP147247">
    <property type="protein sequence ID" value="WYJ89969.1"/>
    <property type="molecule type" value="Genomic_DNA"/>
</dbReference>
<dbReference type="EMBL" id="NGMM01000005">
    <property type="protein sequence ID" value="OTP13643.1"/>
    <property type="molecule type" value="Genomic_DNA"/>
</dbReference>
<reference evidence="1" key="1">
    <citation type="submission" date="2017-05" db="EMBL/GenBank/DDBJ databases">
        <title>The Genome Sequence of Enterococcus sp. 9E7_DIV0242.</title>
        <authorList>
            <consortium name="The Broad Institute Genomics Platform"/>
            <consortium name="The Broad Institute Genomic Center for Infectious Diseases"/>
            <person name="Earl A."/>
            <person name="Manson A."/>
            <person name="Schwartman J."/>
            <person name="Gilmore M."/>
            <person name="Abouelleil A."/>
            <person name="Cao P."/>
            <person name="Chapman S."/>
            <person name="Cusick C."/>
            <person name="Shea T."/>
            <person name="Young S."/>
            <person name="Neafsey D."/>
            <person name="Nusbaum C."/>
            <person name="Birren B."/>
        </authorList>
    </citation>
    <scope>NUCLEOTIDE SEQUENCE [LARGE SCALE GENOMIC DNA]</scope>
    <source>
        <strain evidence="1">9E7_DIV0242</strain>
    </source>
</reference>
<dbReference type="PANTHER" id="PTHR35145:SF1">
    <property type="entry name" value="CYTOPLASMIC PROTEIN"/>
    <property type="match status" value="1"/>
</dbReference>
<sequence length="74" mass="8637">MKLPRNKVGLAGNELMEVVNVKVDLEMAEILSQSNDFFPAYHMNKEHWITVRLDGQLEKEIVFSLLDESFWLTK</sequence>
<dbReference type="Pfam" id="PF04237">
    <property type="entry name" value="YjbR"/>
    <property type="match status" value="1"/>
</dbReference>
<evidence type="ECO:0000313" key="2">
    <source>
        <dbReference type="EMBL" id="WYJ89969.1"/>
    </source>
</evidence>
<gene>
    <name evidence="2" type="ORF">A5888_001697</name>
    <name evidence="1" type="ORF">A5888_003121</name>
</gene>
<name>A0A242K402_9ENTE</name>